<evidence type="ECO:0000259" key="4">
    <source>
        <dbReference type="PROSITE" id="PS51078"/>
    </source>
</evidence>
<reference evidence="5 7" key="1">
    <citation type="submission" date="2020-05" db="EMBL/GenBank/DDBJ databases">
        <title>FDA dAtabase for Regulatory Grade micrObial Sequences (FDA-ARGOS): Supporting development and validation of Infectious Disease Dx tests.</title>
        <authorList>
            <person name="Sproer C."/>
            <person name="Gronow S."/>
            <person name="Severitt S."/>
            <person name="Schroder I."/>
            <person name="Tallon L."/>
            <person name="Sadzewicz L."/>
            <person name="Zhao X."/>
            <person name="Vavikolanu K."/>
            <person name="Mehta A."/>
            <person name="Aluvathingal J."/>
            <person name="Nadendla S."/>
            <person name="Myers T."/>
            <person name="Yan Y."/>
            <person name="Sichtig H."/>
        </authorList>
    </citation>
    <scope>NUCLEOTIDE SEQUENCE [LARGE SCALE GENOMIC DNA]</scope>
    <source>
        <strain evidence="5 7">FDAARGOS_787</strain>
    </source>
</reference>
<evidence type="ECO:0000256" key="1">
    <source>
        <dbReference type="ARBA" id="ARBA00023015"/>
    </source>
</evidence>
<feature type="domain" description="IclR-ED" evidence="4">
    <location>
        <begin position="73"/>
        <end position="270"/>
    </location>
</feature>
<dbReference type="SUPFAM" id="SSF55781">
    <property type="entry name" value="GAF domain-like"/>
    <property type="match status" value="1"/>
</dbReference>
<dbReference type="GO" id="GO:0003677">
    <property type="term" value="F:DNA binding"/>
    <property type="evidence" value="ECO:0007669"/>
    <property type="project" value="UniProtKB-KW"/>
</dbReference>
<dbReference type="Gene3D" id="3.30.450.40">
    <property type="match status" value="1"/>
</dbReference>
<keyword evidence="2" id="KW-0238">DNA-binding</keyword>
<dbReference type="STRING" id="32002.BVK87_27315"/>
<evidence type="ECO:0000313" key="7">
    <source>
        <dbReference type="Proteomes" id="UP000509782"/>
    </source>
</evidence>
<keyword evidence="1" id="KW-0805">Transcription regulation</keyword>
<evidence type="ECO:0000313" key="6">
    <source>
        <dbReference type="EMBL" id="XAN19119.1"/>
    </source>
</evidence>
<dbReference type="InterPro" id="IPR036388">
    <property type="entry name" value="WH-like_DNA-bd_sf"/>
</dbReference>
<dbReference type="Pfam" id="PF01614">
    <property type="entry name" value="IclR_C"/>
    <property type="match status" value="1"/>
</dbReference>
<keyword evidence="3" id="KW-0804">Transcription</keyword>
<dbReference type="InterPro" id="IPR036390">
    <property type="entry name" value="WH_DNA-bd_sf"/>
</dbReference>
<dbReference type="GeneID" id="92845630"/>
<dbReference type="GO" id="GO:0003700">
    <property type="term" value="F:DNA-binding transcription factor activity"/>
    <property type="evidence" value="ECO:0007669"/>
    <property type="project" value="TreeGrafter"/>
</dbReference>
<dbReference type="PROSITE" id="PS51078">
    <property type="entry name" value="ICLR_ED"/>
    <property type="match status" value="1"/>
</dbReference>
<evidence type="ECO:0000256" key="2">
    <source>
        <dbReference type="ARBA" id="ARBA00023125"/>
    </source>
</evidence>
<dbReference type="Proteomes" id="UP001446337">
    <property type="component" value="Chromosome"/>
</dbReference>
<name>A0A3R9FWD4_ACHDE</name>
<dbReference type="Pfam" id="PF09339">
    <property type="entry name" value="HTH_IclR"/>
    <property type="match status" value="1"/>
</dbReference>
<dbReference type="EMBL" id="CP054569">
    <property type="protein sequence ID" value="QKQ46661.1"/>
    <property type="molecule type" value="Genomic_DNA"/>
</dbReference>
<organism evidence="5 7">
    <name type="scientific">Achromobacter denitrificans</name>
    <name type="common">Alcaligenes denitrificans</name>
    <dbReference type="NCBI Taxonomy" id="32002"/>
    <lineage>
        <taxon>Bacteria</taxon>
        <taxon>Pseudomonadati</taxon>
        <taxon>Pseudomonadota</taxon>
        <taxon>Betaproteobacteria</taxon>
        <taxon>Burkholderiales</taxon>
        <taxon>Alcaligenaceae</taxon>
        <taxon>Achromobacter</taxon>
    </lineage>
</organism>
<gene>
    <name evidence="6" type="ORF">AAIK43_14040</name>
    <name evidence="5" type="ORF">FOC81_08140</name>
</gene>
<evidence type="ECO:0000256" key="3">
    <source>
        <dbReference type="ARBA" id="ARBA00023163"/>
    </source>
</evidence>
<evidence type="ECO:0000313" key="5">
    <source>
        <dbReference type="EMBL" id="QKQ46661.1"/>
    </source>
</evidence>
<evidence type="ECO:0000313" key="8">
    <source>
        <dbReference type="Proteomes" id="UP001446337"/>
    </source>
</evidence>
<sequence length="272" mass="30631">MSRWNPKVKTIDALERGLIVLDEVRATQGASLQELHARTGYAKATLLRILATLQLRGLIWRRIADDYFCPASTLNEPSRRARVLDLLGQCAAPELDRLQAEVLWPSDLTVRRGSAMIVRETNRSQSYFTIRRDNIGFQINMLRSAVGRAYLAFCAEKERDSILLALRRSRREGDALANDCAAVAKLLEQTRRQGYGLREQRFGGDYDKTRKDQNDRLEAIAVPITAAPGRLYGCVNIVWIQGVRSADQMVEQYLEPLKRAAGAIAASMIRRG</sequence>
<dbReference type="PANTHER" id="PTHR30136:SF23">
    <property type="entry name" value="DNA-BINDING TRANSCRIPTIONAL ACTIVATOR MHPR"/>
    <property type="match status" value="1"/>
</dbReference>
<proteinExistence type="predicted"/>
<dbReference type="GO" id="GO:0045892">
    <property type="term" value="P:negative regulation of DNA-templated transcription"/>
    <property type="evidence" value="ECO:0007669"/>
    <property type="project" value="TreeGrafter"/>
</dbReference>
<dbReference type="InterPro" id="IPR005471">
    <property type="entry name" value="Tscrpt_reg_IclR_N"/>
</dbReference>
<dbReference type="Proteomes" id="UP000509782">
    <property type="component" value="Chromosome"/>
</dbReference>
<dbReference type="InterPro" id="IPR050707">
    <property type="entry name" value="HTH_MetabolicPath_Reg"/>
</dbReference>
<dbReference type="RefSeq" id="WP_075873482.1">
    <property type="nucleotide sequence ID" value="NZ_CADIJN010000060.1"/>
</dbReference>
<dbReference type="PANTHER" id="PTHR30136">
    <property type="entry name" value="HELIX-TURN-HELIX TRANSCRIPTIONAL REGULATOR, ICLR FAMILY"/>
    <property type="match status" value="1"/>
</dbReference>
<accession>A0A3R9FWD4</accession>
<protein>
    <submittedName>
        <fullName evidence="5">Helix-turn-helix domain-containing protein</fullName>
    </submittedName>
    <submittedName>
        <fullName evidence="6">IclR family transcriptional regulator C-terminal domain-containing protein</fullName>
    </submittedName>
</protein>
<dbReference type="Gene3D" id="1.10.10.10">
    <property type="entry name" value="Winged helix-like DNA-binding domain superfamily/Winged helix DNA-binding domain"/>
    <property type="match status" value="1"/>
</dbReference>
<reference evidence="6 8" key="2">
    <citation type="submission" date="2024-05" db="EMBL/GenBank/DDBJ databases">
        <title>Achromobacter denitrificans. BP1, complete genome.</title>
        <authorList>
            <person name="Zhang B."/>
        </authorList>
    </citation>
    <scope>NUCLEOTIDE SEQUENCE [LARGE SCALE GENOMIC DNA]</scope>
    <source>
        <strain evidence="6 8">BP1</strain>
    </source>
</reference>
<dbReference type="InterPro" id="IPR014757">
    <property type="entry name" value="Tscrpt_reg_IclR_C"/>
</dbReference>
<dbReference type="EMBL" id="CP154792">
    <property type="protein sequence ID" value="XAN19119.1"/>
    <property type="molecule type" value="Genomic_DNA"/>
</dbReference>
<dbReference type="SUPFAM" id="SSF46785">
    <property type="entry name" value="Winged helix' DNA-binding domain"/>
    <property type="match status" value="1"/>
</dbReference>
<keyword evidence="8" id="KW-1185">Reference proteome</keyword>
<dbReference type="AlphaFoldDB" id="A0A3R9FWD4"/>
<dbReference type="OrthoDB" id="9807558at2"/>
<dbReference type="InterPro" id="IPR029016">
    <property type="entry name" value="GAF-like_dom_sf"/>
</dbReference>